<evidence type="ECO:0000313" key="2">
    <source>
        <dbReference type="EMBL" id="EBS5460459.1"/>
    </source>
</evidence>
<feature type="transmembrane region" description="Helical" evidence="1">
    <location>
        <begin position="76"/>
        <end position="97"/>
    </location>
</feature>
<name>A0A5V0BEK5_SALEN</name>
<organism evidence="2">
    <name type="scientific">Salmonella enteritidis</name>
    <dbReference type="NCBI Taxonomy" id="149539"/>
    <lineage>
        <taxon>Bacteria</taxon>
        <taxon>Pseudomonadati</taxon>
        <taxon>Pseudomonadota</taxon>
        <taxon>Gammaproteobacteria</taxon>
        <taxon>Enterobacterales</taxon>
        <taxon>Enterobacteriaceae</taxon>
        <taxon>Salmonella</taxon>
    </lineage>
</organism>
<reference evidence="2" key="1">
    <citation type="submission" date="2018-07" db="EMBL/GenBank/DDBJ databases">
        <authorList>
            <person name="Ashton P.M."/>
            <person name="Dallman T."/>
            <person name="Nair S."/>
            <person name="De Pinna E."/>
            <person name="Peters T."/>
            <person name="Grant K."/>
        </authorList>
    </citation>
    <scope>NUCLEOTIDE SEQUENCE</scope>
    <source>
        <strain evidence="2">245081</strain>
    </source>
</reference>
<dbReference type="NCBIfam" id="NF007577">
    <property type="entry name" value="PRK10209.1"/>
    <property type="match status" value="1"/>
</dbReference>
<feature type="transmembrane region" description="Helical" evidence="1">
    <location>
        <begin position="103"/>
        <end position="123"/>
    </location>
</feature>
<evidence type="ECO:0000256" key="1">
    <source>
        <dbReference type="SAM" id="Phobius"/>
    </source>
</evidence>
<dbReference type="InterPro" id="IPR005325">
    <property type="entry name" value="DUF308_memb"/>
</dbReference>
<protein>
    <submittedName>
        <fullName evidence="2">HdeD family acid-resistance protein</fullName>
    </submittedName>
</protein>
<keyword evidence="1" id="KW-1133">Transmembrane helix</keyword>
<dbReference type="GO" id="GO:0005886">
    <property type="term" value="C:plasma membrane"/>
    <property type="evidence" value="ECO:0007669"/>
    <property type="project" value="TreeGrafter"/>
</dbReference>
<keyword evidence="1" id="KW-0472">Membrane</keyword>
<dbReference type="Pfam" id="PF03729">
    <property type="entry name" value="DUF308"/>
    <property type="match status" value="1"/>
</dbReference>
<dbReference type="PANTHER" id="PTHR34989">
    <property type="entry name" value="PROTEIN HDED"/>
    <property type="match status" value="1"/>
</dbReference>
<proteinExistence type="predicted"/>
<feature type="transmembrane region" description="Helical" evidence="1">
    <location>
        <begin position="135"/>
        <end position="155"/>
    </location>
</feature>
<sequence length="189" mass="21243">MFNITQDILSKLDDNILTKERRFLRFLAFLMFTGGALFLLFPFISGRVLSIFTGTILICSGTVLIISTFKNRTHNFWSVVSGILVSIAYILIGYLFITAQNFGVSAIASFIACVFFIGGVIRLMTWFRLRNNDKVWLQGIVGILDMFIAWCFIDATPQASAYMVSTVTGFELIFSALSFAYIASLFRKS</sequence>
<feature type="transmembrane region" description="Helical" evidence="1">
    <location>
        <begin position="161"/>
        <end position="186"/>
    </location>
</feature>
<dbReference type="PANTHER" id="PTHR34989:SF1">
    <property type="entry name" value="PROTEIN HDED"/>
    <property type="match status" value="1"/>
</dbReference>
<comment type="caution">
    <text evidence="2">The sequence shown here is derived from an EMBL/GenBank/DDBJ whole genome shotgun (WGS) entry which is preliminary data.</text>
</comment>
<dbReference type="AlphaFoldDB" id="A0A5V0BEK5"/>
<dbReference type="EMBL" id="AAGVVM010000065">
    <property type="protein sequence ID" value="EBS5460459.1"/>
    <property type="molecule type" value="Genomic_DNA"/>
</dbReference>
<gene>
    <name evidence="2" type="ORF">DUU06_22955</name>
</gene>
<keyword evidence="1" id="KW-0812">Transmembrane</keyword>
<dbReference type="InterPro" id="IPR052712">
    <property type="entry name" value="Acid_resist_chaperone_HdeD"/>
</dbReference>
<feature type="transmembrane region" description="Helical" evidence="1">
    <location>
        <begin position="50"/>
        <end position="69"/>
    </location>
</feature>
<accession>A0A5V0BEK5</accession>
<feature type="transmembrane region" description="Helical" evidence="1">
    <location>
        <begin position="23"/>
        <end position="44"/>
    </location>
</feature>